<dbReference type="PANTHER" id="PTHR43581:SF4">
    <property type="entry name" value="ATP_GTP PHOSPHATASE"/>
    <property type="match status" value="1"/>
</dbReference>
<dbReference type="Proteomes" id="UP000003477">
    <property type="component" value="Unassembled WGS sequence"/>
</dbReference>
<dbReference type="SUPFAM" id="SSF52540">
    <property type="entry name" value="P-loop containing nucleoside triphosphate hydrolases"/>
    <property type="match status" value="1"/>
</dbReference>
<dbReference type="InterPro" id="IPR051396">
    <property type="entry name" value="Bact_Antivir_Def_Nuclease"/>
</dbReference>
<dbReference type="GeneID" id="88769913"/>
<accession>G5J7I8</accession>
<feature type="domain" description="Endonuclease GajA/Old nuclease/RecF-like AAA" evidence="1">
    <location>
        <begin position="1"/>
        <end position="129"/>
    </location>
</feature>
<dbReference type="InterPro" id="IPR027417">
    <property type="entry name" value="P-loop_NTPase"/>
</dbReference>
<name>G5J7I8_CROWT</name>
<evidence type="ECO:0000313" key="3">
    <source>
        <dbReference type="Proteomes" id="UP000003477"/>
    </source>
</evidence>
<dbReference type="Pfam" id="PF13175">
    <property type="entry name" value="AAA_15"/>
    <property type="match status" value="1"/>
</dbReference>
<sequence>MIKSLKLKNFTAFRNLEIDFSPKINVIIGENGTGKTHLLKAAYALSSGNKLFSKQSEVETSDLKDFLTERLLRLFLPLDNKLGKLYHTGAEESAECTINFSHDKMLKIIFFNNSQSVKIMEDKDYEQYQQIPVFIPTKES</sequence>
<evidence type="ECO:0000259" key="1">
    <source>
        <dbReference type="Pfam" id="PF13175"/>
    </source>
</evidence>
<dbReference type="EMBL" id="AESD01000510">
    <property type="protein sequence ID" value="EHJ11843.1"/>
    <property type="molecule type" value="Genomic_DNA"/>
</dbReference>
<evidence type="ECO:0000313" key="2">
    <source>
        <dbReference type="EMBL" id="EHJ11843.1"/>
    </source>
</evidence>
<dbReference type="InterPro" id="IPR041685">
    <property type="entry name" value="AAA_GajA/Old/RecF-like"/>
</dbReference>
<comment type="caution">
    <text evidence="2">The sequence shown here is derived from an EMBL/GenBank/DDBJ whole genome shotgun (WGS) entry which is preliminary data.</text>
</comment>
<dbReference type="Gene3D" id="3.40.50.300">
    <property type="entry name" value="P-loop containing nucleotide triphosphate hydrolases"/>
    <property type="match status" value="1"/>
</dbReference>
<gene>
    <name evidence="2" type="ORF">CWATWH0003_3426</name>
</gene>
<dbReference type="PATRIC" id="fig|423471.3.peg.3213"/>
<dbReference type="PANTHER" id="PTHR43581">
    <property type="entry name" value="ATP/GTP PHOSPHATASE"/>
    <property type="match status" value="1"/>
</dbReference>
<proteinExistence type="predicted"/>
<dbReference type="RefSeq" id="WP_007311482.1">
    <property type="nucleotide sequence ID" value="NZ_AESD01000510.1"/>
</dbReference>
<reference evidence="2 3" key="1">
    <citation type="journal article" date="2011" name="Front. Microbiol.">
        <title>Two Strains of Crocosphaera watsonii with Highly Conserved Genomes are Distinguished by Strain-Specific Features.</title>
        <authorList>
            <person name="Bench S.R."/>
            <person name="Ilikchyan I.N."/>
            <person name="Tripp H.J."/>
            <person name="Zehr J.P."/>
        </authorList>
    </citation>
    <scope>NUCLEOTIDE SEQUENCE [LARGE SCALE GENOMIC DNA]</scope>
    <source>
        <strain evidence="2 3">WH 0003</strain>
    </source>
</reference>
<organism evidence="2 3">
    <name type="scientific">Crocosphaera watsonii WH 0003</name>
    <dbReference type="NCBI Taxonomy" id="423471"/>
    <lineage>
        <taxon>Bacteria</taxon>
        <taxon>Bacillati</taxon>
        <taxon>Cyanobacteriota</taxon>
        <taxon>Cyanophyceae</taxon>
        <taxon>Oscillatoriophycideae</taxon>
        <taxon>Chroococcales</taxon>
        <taxon>Aphanothecaceae</taxon>
        <taxon>Crocosphaera</taxon>
    </lineage>
</organism>
<protein>
    <recommendedName>
        <fullName evidence="1">Endonuclease GajA/Old nuclease/RecF-like AAA domain-containing protein</fullName>
    </recommendedName>
</protein>
<dbReference type="AlphaFoldDB" id="G5J7I8"/>